<feature type="non-terminal residue" evidence="1">
    <location>
        <position position="56"/>
    </location>
</feature>
<dbReference type="Proteomes" id="UP000265520">
    <property type="component" value="Unassembled WGS sequence"/>
</dbReference>
<proteinExistence type="predicted"/>
<keyword evidence="2" id="KW-1185">Reference proteome</keyword>
<evidence type="ECO:0000313" key="1">
    <source>
        <dbReference type="EMBL" id="MCI68693.1"/>
    </source>
</evidence>
<organism evidence="1 2">
    <name type="scientific">Trifolium medium</name>
    <dbReference type="NCBI Taxonomy" id="97028"/>
    <lineage>
        <taxon>Eukaryota</taxon>
        <taxon>Viridiplantae</taxon>
        <taxon>Streptophyta</taxon>
        <taxon>Embryophyta</taxon>
        <taxon>Tracheophyta</taxon>
        <taxon>Spermatophyta</taxon>
        <taxon>Magnoliopsida</taxon>
        <taxon>eudicotyledons</taxon>
        <taxon>Gunneridae</taxon>
        <taxon>Pentapetalae</taxon>
        <taxon>rosids</taxon>
        <taxon>fabids</taxon>
        <taxon>Fabales</taxon>
        <taxon>Fabaceae</taxon>
        <taxon>Papilionoideae</taxon>
        <taxon>50 kb inversion clade</taxon>
        <taxon>NPAAA clade</taxon>
        <taxon>Hologalegina</taxon>
        <taxon>IRL clade</taxon>
        <taxon>Trifolieae</taxon>
        <taxon>Trifolium</taxon>
    </lineage>
</organism>
<accession>A0A392U5A0</accession>
<evidence type="ECO:0000313" key="2">
    <source>
        <dbReference type="Proteomes" id="UP000265520"/>
    </source>
</evidence>
<protein>
    <submittedName>
        <fullName evidence="1">Uncharacterized protein</fullName>
    </submittedName>
</protein>
<comment type="caution">
    <text evidence="1">The sequence shown here is derived from an EMBL/GenBank/DDBJ whole genome shotgun (WGS) entry which is preliminary data.</text>
</comment>
<dbReference type="AlphaFoldDB" id="A0A392U5A0"/>
<reference evidence="1 2" key="1">
    <citation type="journal article" date="2018" name="Front. Plant Sci.">
        <title>Red Clover (Trifolium pratense) and Zigzag Clover (T. medium) - A Picture of Genomic Similarities and Differences.</title>
        <authorList>
            <person name="Dluhosova J."/>
            <person name="Istvanek J."/>
            <person name="Nedelnik J."/>
            <person name="Repkova J."/>
        </authorList>
    </citation>
    <scope>NUCLEOTIDE SEQUENCE [LARGE SCALE GENOMIC DNA]</scope>
    <source>
        <strain evidence="2">cv. 10/8</strain>
        <tissue evidence="1">Leaf</tissue>
    </source>
</reference>
<sequence>MSRETVEELQKGQKLLKEEVSQLKAQMKIIQILLGKEDNPSPYQSQACPAPQIPQP</sequence>
<dbReference type="EMBL" id="LXQA010741019">
    <property type="protein sequence ID" value="MCI68693.1"/>
    <property type="molecule type" value="Genomic_DNA"/>
</dbReference>
<name>A0A392U5A0_9FABA</name>